<comment type="caution">
    <text evidence="2">The sequence shown here is derived from an EMBL/GenBank/DDBJ whole genome shotgun (WGS) entry which is preliminary data.</text>
</comment>
<name>A0A2N7L5M2_9GAMM</name>
<evidence type="ECO:0000313" key="2">
    <source>
        <dbReference type="EMBL" id="PMN88940.1"/>
    </source>
</evidence>
<dbReference type="SUPFAM" id="SSF53756">
    <property type="entry name" value="UDP-Glycosyltransferase/glycogen phosphorylase"/>
    <property type="match status" value="1"/>
</dbReference>
<evidence type="ECO:0000259" key="1">
    <source>
        <dbReference type="Pfam" id="PF00534"/>
    </source>
</evidence>
<proteinExistence type="predicted"/>
<accession>A0A2N7L5M2</accession>
<dbReference type="InterPro" id="IPR001296">
    <property type="entry name" value="Glyco_trans_1"/>
</dbReference>
<reference evidence="3" key="1">
    <citation type="submission" date="2016-07" db="EMBL/GenBank/DDBJ databases">
        <title>Nontailed viruses are major unrecognized killers of bacteria in the ocean.</title>
        <authorList>
            <person name="Kauffman K."/>
            <person name="Hussain F."/>
            <person name="Yang J."/>
            <person name="Arevalo P."/>
            <person name="Brown J."/>
            <person name="Cutler M."/>
            <person name="Kelly L."/>
            <person name="Polz M.F."/>
        </authorList>
    </citation>
    <scope>NUCLEOTIDE SEQUENCE [LARGE SCALE GENOMIC DNA]</scope>
    <source>
        <strain evidence="3">10N.261.45.A10</strain>
    </source>
</reference>
<dbReference type="Proteomes" id="UP000235387">
    <property type="component" value="Unassembled WGS sequence"/>
</dbReference>
<dbReference type="Gene3D" id="3.40.50.2000">
    <property type="entry name" value="Glycogen Phosphorylase B"/>
    <property type="match status" value="1"/>
</dbReference>
<dbReference type="RefSeq" id="WP_241905225.1">
    <property type="nucleotide sequence ID" value="NZ_MDAL01000049.1"/>
</dbReference>
<feature type="domain" description="Glycosyl transferase family 1" evidence="1">
    <location>
        <begin position="285"/>
        <end position="396"/>
    </location>
</feature>
<evidence type="ECO:0000313" key="3">
    <source>
        <dbReference type="Proteomes" id="UP000235387"/>
    </source>
</evidence>
<dbReference type="AlphaFoldDB" id="A0A2N7L5M2"/>
<protein>
    <submittedName>
        <fullName evidence="2">Glycosyl transferase family 1</fullName>
    </submittedName>
</protein>
<dbReference type="Pfam" id="PF00534">
    <property type="entry name" value="Glycos_transf_1"/>
    <property type="match status" value="1"/>
</dbReference>
<sequence>MTDVKRSVKSFIVSILRHAVRMSPFFVNLGYAAKIEILSVIYNEKTGDNDRLHDLSTYQGLGNNYNQALNGLGDSKLGIHLKKQACKTATRRNKYPSSNGSILFATRSWHFINPLYDSFKEKKVDCYKYDINDFDSLFFRDNEIKNKSKYHREKAFKNLGIAFIKKQDYNKENRKYMSDSFDNYYRKSDVIFVDWLNHNTNWVIENSSADKKIIVRVHSYEVLSFFPATINFGRIDGLIFISHGIRDMFFEMWGWLVPENIHVEVIDNIRCQNRINPSLIESNVNRKKIIGMMQYALPVKGFRFAFEVFKRVYEKDNEFKLVVCGQTLNEIKSKENDSLLEEIRLLPKGTVEELGYISEVDSFFRSVGYMLSTSEREGSHESIIEGMAYGCVPVVRSWPLLAPFNGAQRAFPMCQVIENVDEAAKLILDSVNNYDDISNKFQQESMVYFSEDIPNKYLEFIERVRKE</sequence>
<organism evidence="2 3">
    <name type="scientific">Enterovibrio norvegicus</name>
    <dbReference type="NCBI Taxonomy" id="188144"/>
    <lineage>
        <taxon>Bacteria</taxon>
        <taxon>Pseudomonadati</taxon>
        <taxon>Pseudomonadota</taxon>
        <taxon>Gammaproteobacteria</taxon>
        <taxon>Vibrionales</taxon>
        <taxon>Vibrionaceae</taxon>
        <taxon>Enterovibrio</taxon>
    </lineage>
</organism>
<dbReference type="EMBL" id="MDAL01000049">
    <property type="protein sequence ID" value="PMN88940.1"/>
    <property type="molecule type" value="Genomic_DNA"/>
</dbReference>
<gene>
    <name evidence="2" type="ORF">BCT23_05410</name>
</gene>
<keyword evidence="2" id="KW-0808">Transferase</keyword>
<dbReference type="GO" id="GO:0016757">
    <property type="term" value="F:glycosyltransferase activity"/>
    <property type="evidence" value="ECO:0007669"/>
    <property type="project" value="InterPro"/>
</dbReference>